<accession>A0A1Y6C3R3</accession>
<dbReference type="STRING" id="560819.SAMN05428998_1144"/>
<proteinExistence type="predicted"/>
<dbReference type="EMBL" id="FWZX01000014">
    <property type="protein sequence ID" value="SMF40250.1"/>
    <property type="molecule type" value="Genomic_DNA"/>
</dbReference>
<gene>
    <name evidence="1" type="ORF">SAMN05428998_1144</name>
</gene>
<protein>
    <submittedName>
        <fullName evidence="1">Uncharacterized protein</fullName>
    </submittedName>
</protein>
<organism evidence="1 2">
    <name type="scientific">Tistlia consotensis USBA 355</name>
    <dbReference type="NCBI Taxonomy" id="560819"/>
    <lineage>
        <taxon>Bacteria</taxon>
        <taxon>Pseudomonadati</taxon>
        <taxon>Pseudomonadota</taxon>
        <taxon>Alphaproteobacteria</taxon>
        <taxon>Rhodospirillales</taxon>
        <taxon>Rhodovibrionaceae</taxon>
        <taxon>Tistlia</taxon>
    </lineage>
</organism>
<dbReference type="Proteomes" id="UP000192917">
    <property type="component" value="Unassembled WGS sequence"/>
</dbReference>
<dbReference type="Pfam" id="PF11123">
    <property type="entry name" value="DNA_Packaging_2"/>
    <property type="match status" value="1"/>
</dbReference>
<reference evidence="1 2" key="1">
    <citation type="submission" date="2017-04" db="EMBL/GenBank/DDBJ databases">
        <authorList>
            <person name="Afonso C.L."/>
            <person name="Miller P.J."/>
            <person name="Scott M.A."/>
            <person name="Spackman E."/>
            <person name="Goraichik I."/>
            <person name="Dimitrov K.M."/>
            <person name="Suarez D.L."/>
            <person name="Swayne D.E."/>
        </authorList>
    </citation>
    <scope>NUCLEOTIDE SEQUENCE [LARGE SCALE GENOMIC DNA]</scope>
    <source>
        <strain evidence="1 2">USBA 355</strain>
    </source>
</reference>
<evidence type="ECO:0000313" key="2">
    <source>
        <dbReference type="Proteomes" id="UP000192917"/>
    </source>
</evidence>
<dbReference type="InterPro" id="IPR024345">
    <property type="entry name" value="DNA_matur_Phage_T7-like"/>
</dbReference>
<sequence length="86" mass="9321">MADPKREVLERIWLAQAEKLAALLETTPADQLQAALLNVARQFLSDNGINRASLSVPDIAEALSGITDLPFTDPEGAADCTEPEFR</sequence>
<dbReference type="AlphaFoldDB" id="A0A1Y6C3R3"/>
<keyword evidence="2" id="KW-1185">Reference proteome</keyword>
<dbReference type="RefSeq" id="WP_085123833.1">
    <property type="nucleotide sequence ID" value="NZ_FWZX01000014.1"/>
</dbReference>
<evidence type="ECO:0000313" key="1">
    <source>
        <dbReference type="EMBL" id="SMF40250.1"/>
    </source>
</evidence>
<name>A0A1Y6C3R3_9PROT</name>